<evidence type="ECO:0000256" key="1">
    <source>
        <dbReference type="SAM" id="Coils"/>
    </source>
</evidence>
<dbReference type="Proteomes" id="UP001497600">
    <property type="component" value="Chromosome G"/>
</dbReference>
<proteinExistence type="predicted"/>
<dbReference type="EMBL" id="OZ004259">
    <property type="protein sequence ID" value="CAK7916587.1"/>
    <property type="molecule type" value="Genomic_DNA"/>
</dbReference>
<evidence type="ECO:0008006" key="4">
    <source>
        <dbReference type="Google" id="ProtNLM"/>
    </source>
</evidence>
<name>A0ABP0EIM9_9ASCO</name>
<keyword evidence="1" id="KW-0175">Coiled coil</keyword>
<keyword evidence="3" id="KW-1185">Reference proteome</keyword>
<gene>
    <name evidence="2" type="ORF">CAAN4_G04522</name>
</gene>
<reference evidence="2 3" key="1">
    <citation type="submission" date="2024-01" db="EMBL/GenBank/DDBJ databases">
        <authorList>
            <consortium name="Genoscope - CEA"/>
            <person name="William W."/>
        </authorList>
    </citation>
    <scope>NUCLEOTIDE SEQUENCE [LARGE SCALE GENOMIC DNA]</scope>
    <source>
        <strain evidence="2 3">29B2s-10</strain>
    </source>
</reference>
<organism evidence="2 3">
    <name type="scientific">[Candida] anglica</name>
    <dbReference type="NCBI Taxonomy" id="148631"/>
    <lineage>
        <taxon>Eukaryota</taxon>
        <taxon>Fungi</taxon>
        <taxon>Dikarya</taxon>
        <taxon>Ascomycota</taxon>
        <taxon>Saccharomycotina</taxon>
        <taxon>Pichiomycetes</taxon>
        <taxon>Debaryomycetaceae</taxon>
        <taxon>Kurtzmaniella</taxon>
    </lineage>
</organism>
<evidence type="ECO:0000313" key="3">
    <source>
        <dbReference type="Proteomes" id="UP001497600"/>
    </source>
</evidence>
<feature type="coiled-coil region" evidence="1">
    <location>
        <begin position="100"/>
        <end position="134"/>
    </location>
</feature>
<protein>
    <recommendedName>
        <fullName evidence="4">Biogenesis of lysosome-related organelles complex 1 subunit 1</fullName>
    </recommendedName>
</protein>
<accession>A0ABP0EIM9</accession>
<evidence type="ECO:0000313" key="2">
    <source>
        <dbReference type="EMBL" id="CAK7916587.1"/>
    </source>
</evidence>
<sequence>MSVPYSDLVAQAKERQQTLLQTTKVHSQQLHKSIQAIVASNSTNDGANSSSVLDKITTIHQLDKQIDKQLDEGIANNYAKLVKSNNDLEKLISSSNRRLHQDNKSIVDELQRRAEKADQNLRILETTLKLLREQV</sequence>